<dbReference type="OrthoDB" id="21513at2759"/>
<sequence>MASLQQTSKQVGPRSLQRMCLAVALRNVASITDIGELPFEAARPLLKKVENAAQLHELELNCPQLAAEPGQMAELWSRLLQKKFPKWDERGYAFDDDMSWFEIYNAVKEAVDRDNAAATAHLQQQLAGFSRDKASKTMQFVNNRQLLSQLPGARRRGPGSGPSFSFGGGSRTRMTTGQSVLRRARREAKEISKVSALSTPTSALRAAQGQIRRAPEAMVHDYRIAHNPAVMIRAPRRHSSATAAAPVTAEHSEAEARLVALKSGPPAVPKSIPAKPRPLKRPTTHDDLFDSYEDLDDEDLFGDAPTKKVRLSVADLEQPSRLPQRPKTSVSTRPGRPDAPSAVPPRARPPVPAPAPVTDAARKPVLRGSPGPPARKKAAVDIFFRPKKR</sequence>
<dbReference type="AlphaFoldDB" id="F0XRI9"/>
<protein>
    <submittedName>
        <fullName evidence="2">RNA polymerase 2 transcription factor siii subunit</fullName>
    </submittedName>
</protein>
<dbReference type="InParanoid" id="F0XRI9"/>
<gene>
    <name evidence="2" type="ORF">CMQ_329</name>
</gene>
<feature type="region of interest" description="Disordered" evidence="1">
    <location>
        <begin position="151"/>
        <end position="178"/>
    </location>
</feature>
<evidence type="ECO:0000256" key="1">
    <source>
        <dbReference type="SAM" id="MobiDB-lite"/>
    </source>
</evidence>
<dbReference type="RefSeq" id="XP_014169177.1">
    <property type="nucleotide sequence ID" value="XM_014313702.1"/>
</dbReference>
<dbReference type="PANTHER" id="PTHR15141">
    <property type="entry name" value="TRANSCRIPTION ELONGATION FACTOR B POLYPEPTIDE 3"/>
    <property type="match status" value="1"/>
</dbReference>
<dbReference type="STRING" id="655863.F0XRI9"/>
<dbReference type="HOGENOM" id="CLU_562707_0_0_1"/>
<accession>F0XRI9</accession>
<dbReference type="InterPro" id="IPR010684">
    <property type="entry name" value="RNA_pol_II_trans_fac_SIII_A"/>
</dbReference>
<dbReference type="Gene3D" id="6.10.250.3180">
    <property type="match status" value="1"/>
</dbReference>
<dbReference type="GO" id="GO:0070449">
    <property type="term" value="C:elongin complex"/>
    <property type="evidence" value="ECO:0007669"/>
    <property type="project" value="InterPro"/>
</dbReference>
<feature type="region of interest" description="Disordered" evidence="1">
    <location>
        <begin position="313"/>
        <end position="389"/>
    </location>
</feature>
<keyword evidence="3" id="KW-1185">Reference proteome</keyword>
<evidence type="ECO:0000313" key="3">
    <source>
        <dbReference type="Proteomes" id="UP000007796"/>
    </source>
</evidence>
<dbReference type="GO" id="GO:0006368">
    <property type="term" value="P:transcription elongation by RNA polymerase II"/>
    <property type="evidence" value="ECO:0007669"/>
    <property type="project" value="InterPro"/>
</dbReference>
<dbReference type="PANTHER" id="PTHR15141:SF76">
    <property type="entry name" value="TRANSCRIPTION ELONGATION FACTOR B POLYPEPTIDE 3"/>
    <property type="match status" value="1"/>
</dbReference>
<name>F0XRI9_GROCL</name>
<evidence type="ECO:0000313" key="2">
    <source>
        <dbReference type="EMBL" id="EFX00012.1"/>
    </source>
</evidence>
<proteinExistence type="predicted"/>
<dbReference type="Pfam" id="PF06881">
    <property type="entry name" value="Elongin_A"/>
    <property type="match status" value="1"/>
</dbReference>
<reference evidence="2 3" key="1">
    <citation type="journal article" date="2011" name="Proc. Natl. Acad. Sci. U.S.A.">
        <title>Genome and transcriptome analyses of the mountain pine beetle-fungal symbiont Grosmannia clavigera, a lodgepole pine pathogen.</title>
        <authorList>
            <person name="DiGuistini S."/>
            <person name="Wang Y."/>
            <person name="Liao N.Y."/>
            <person name="Taylor G."/>
            <person name="Tanguay P."/>
            <person name="Feau N."/>
            <person name="Henrissat B."/>
            <person name="Chan S.K."/>
            <person name="Hesse-Orce U."/>
            <person name="Alamouti S.M."/>
            <person name="Tsui C.K.M."/>
            <person name="Docking R.T."/>
            <person name="Levasseur A."/>
            <person name="Haridas S."/>
            <person name="Robertson G."/>
            <person name="Birol I."/>
            <person name="Holt R.A."/>
            <person name="Marra M.A."/>
            <person name="Hamelin R.C."/>
            <person name="Hirst M."/>
            <person name="Jones S.J.M."/>
            <person name="Bohlmann J."/>
            <person name="Breuil C."/>
        </authorList>
    </citation>
    <scope>NUCLEOTIDE SEQUENCE [LARGE SCALE GENOMIC DNA]</scope>
    <source>
        <strain evidence="3">kw1407 / UAMH 11150</strain>
    </source>
</reference>
<feature type="compositionally biased region" description="Pro residues" evidence="1">
    <location>
        <begin position="342"/>
        <end position="355"/>
    </location>
</feature>
<dbReference type="eggNOG" id="ENOG502S9JG">
    <property type="taxonomic scope" value="Eukaryota"/>
</dbReference>
<dbReference type="InterPro" id="IPR051870">
    <property type="entry name" value="Elongin-A_domain"/>
</dbReference>
<dbReference type="Proteomes" id="UP000007796">
    <property type="component" value="Unassembled WGS sequence"/>
</dbReference>
<dbReference type="GeneID" id="25976373"/>
<organism evidence="3">
    <name type="scientific">Grosmannia clavigera (strain kw1407 / UAMH 11150)</name>
    <name type="common">Blue stain fungus</name>
    <name type="synonym">Graphiocladiella clavigera</name>
    <dbReference type="NCBI Taxonomy" id="655863"/>
    <lineage>
        <taxon>Eukaryota</taxon>
        <taxon>Fungi</taxon>
        <taxon>Dikarya</taxon>
        <taxon>Ascomycota</taxon>
        <taxon>Pezizomycotina</taxon>
        <taxon>Sordariomycetes</taxon>
        <taxon>Sordariomycetidae</taxon>
        <taxon>Ophiostomatales</taxon>
        <taxon>Ophiostomataceae</taxon>
        <taxon>Leptographium</taxon>
    </lineage>
</organism>
<feature type="region of interest" description="Disordered" evidence="1">
    <location>
        <begin position="261"/>
        <end position="290"/>
    </location>
</feature>
<dbReference type="EMBL" id="GL629807">
    <property type="protein sequence ID" value="EFX00012.1"/>
    <property type="molecule type" value="Genomic_DNA"/>
</dbReference>